<keyword evidence="1" id="KW-0227">DNA damage</keyword>
<dbReference type="RefSeq" id="WP_167163923.1">
    <property type="nucleotide sequence ID" value="NZ_BAAAOO010000012.1"/>
</dbReference>
<keyword evidence="1" id="KW-0742">SOS response</keyword>
<dbReference type="Gene3D" id="3.40.50.300">
    <property type="entry name" value="P-loop containing nucleotide triphosphate hydrolases"/>
    <property type="match status" value="2"/>
</dbReference>
<dbReference type="InterPro" id="IPR014555">
    <property type="entry name" value="RecF-like"/>
</dbReference>
<dbReference type="Proteomes" id="UP000749311">
    <property type="component" value="Unassembled WGS sequence"/>
</dbReference>
<dbReference type="PIRSF" id="PIRSF029347">
    <property type="entry name" value="RecF"/>
    <property type="match status" value="1"/>
</dbReference>
<dbReference type="PANTHER" id="PTHR32182">
    <property type="entry name" value="DNA REPLICATION AND REPAIR PROTEIN RECF"/>
    <property type="match status" value="1"/>
</dbReference>
<evidence type="ECO:0000313" key="4">
    <source>
        <dbReference type="Proteomes" id="UP000749311"/>
    </source>
</evidence>
<evidence type="ECO:0000256" key="1">
    <source>
        <dbReference type="ARBA" id="ARBA00023236"/>
    </source>
</evidence>
<organism evidence="3 4">
    <name type="scientific">Brooklawnia cerclae</name>
    <dbReference type="NCBI Taxonomy" id="349934"/>
    <lineage>
        <taxon>Bacteria</taxon>
        <taxon>Bacillati</taxon>
        <taxon>Actinomycetota</taxon>
        <taxon>Actinomycetes</taxon>
        <taxon>Propionibacteriales</taxon>
        <taxon>Propionibacteriaceae</taxon>
        <taxon>Brooklawnia</taxon>
    </lineage>
</organism>
<keyword evidence="4" id="KW-1185">Reference proteome</keyword>
<evidence type="ECO:0000259" key="2">
    <source>
        <dbReference type="Pfam" id="PF13304"/>
    </source>
</evidence>
<dbReference type="InterPro" id="IPR003959">
    <property type="entry name" value="ATPase_AAA_core"/>
</dbReference>
<proteinExistence type="predicted"/>
<accession>A0ABX0SBV2</accession>
<dbReference type="PANTHER" id="PTHR32182:SF25">
    <property type="entry name" value="SLR1056 PROTEIN"/>
    <property type="match status" value="1"/>
</dbReference>
<sequence length="397" mass="41658">MITCVAVHGYRSLADLVVPLGPLTVITGANGTGKSSVYRALRLLADAASGQLIGSLARSGGLPQVLWAGPENPSGAARRGLEIQGTSRRTGPVGLMLGFASDGFSYLIDVGYPTPSGTAFHLDPVIKREHVFAGPVLRPASLLVERRGGSVFRQDAGRRAEAAAGLADRESIVGELADPVVHPELHAVRRMLRSWRFYDSFRVDDAAPARAAQVGTWTPVLSGDGSDLASAMQTIFESGNASLLLDAVADAFDGARPDVAQLRLPGDPSREATLFQVVVHQPGLLRSMSAAELSEGTLRFLLVATALLSPRPPGLLVLNEPEASLYPGVLPALARLILRAARATQVVVVSHSAALVEAITGAGASGVVAHELVKHAGSTEIVGQKVLDRPAWNWGKR</sequence>
<gene>
    <name evidence="3" type="ORF">FB473_000155</name>
</gene>
<dbReference type="SUPFAM" id="SSF52540">
    <property type="entry name" value="P-loop containing nucleoside triphosphate hydrolases"/>
    <property type="match status" value="1"/>
</dbReference>
<comment type="caution">
    <text evidence="3">The sequence shown here is derived from an EMBL/GenBank/DDBJ whole genome shotgun (WGS) entry which is preliminary data.</text>
</comment>
<evidence type="ECO:0000313" key="3">
    <source>
        <dbReference type="EMBL" id="NIH55510.1"/>
    </source>
</evidence>
<reference evidence="3 4" key="1">
    <citation type="submission" date="2020-02" db="EMBL/GenBank/DDBJ databases">
        <title>Sequencing the genomes of 1000 actinobacteria strains.</title>
        <authorList>
            <person name="Klenk H.-P."/>
        </authorList>
    </citation>
    <scope>NUCLEOTIDE SEQUENCE [LARGE SCALE GENOMIC DNA]</scope>
    <source>
        <strain evidence="3 4">DSM 19609</strain>
    </source>
</reference>
<dbReference type="Pfam" id="PF13304">
    <property type="entry name" value="AAA_21"/>
    <property type="match status" value="1"/>
</dbReference>
<dbReference type="InterPro" id="IPR027417">
    <property type="entry name" value="P-loop_NTPase"/>
</dbReference>
<name>A0ABX0SBV2_9ACTN</name>
<protein>
    <submittedName>
        <fullName evidence="3">ATPase</fullName>
    </submittedName>
</protein>
<dbReference type="EMBL" id="JAAMOZ010000001">
    <property type="protein sequence ID" value="NIH55510.1"/>
    <property type="molecule type" value="Genomic_DNA"/>
</dbReference>
<feature type="domain" description="ATPase AAA-type core" evidence="2">
    <location>
        <begin position="23"/>
        <end position="357"/>
    </location>
</feature>